<dbReference type="InterPro" id="IPR005135">
    <property type="entry name" value="Endo/exonuclease/phosphatase"/>
</dbReference>
<evidence type="ECO:0000313" key="5">
    <source>
        <dbReference type="Proteomes" id="UP000436088"/>
    </source>
</evidence>
<protein>
    <submittedName>
        <fullName evidence="4">Phosphoenolpyruvate/phosphate translocator 2 isoform 2</fullName>
    </submittedName>
</protein>
<dbReference type="Pfam" id="PF03151">
    <property type="entry name" value="TPT"/>
    <property type="match status" value="1"/>
</dbReference>
<evidence type="ECO:0000256" key="2">
    <source>
        <dbReference type="SAM" id="Phobius"/>
    </source>
</evidence>
<comment type="caution">
    <text evidence="4">The sequence shown here is derived from an EMBL/GenBank/DDBJ whole genome shotgun (WGS) entry which is preliminary data.</text>
</comment>
<feature type="transmembrane region" description="Helical" evidence="2">
    <location>
        <begin position="141"/>
        <end position="160"/>
    </location>
</feature>
<organism evidence="4 5">
    <name type="scientific">Hibiscus syriacus</name>
    <name type="common">Rose of Sharon</name>
    <dbReference type="NCBI Taxonomy" id="106335"/>
    <lineage>
        <taxon>Eukaryota</taxon>
        <taxon>Viridiplantae</taxon>
        <taxon>Streptophyta</taxon>
        <taxon>Embryophyta</taxon>
        <taxon>Tracheophyta</taxon>
        <taxon>Spermatophyta</taxon>
        <taxon>Magnoliopsida</taxon>
        <taxon>eudicotyledons</taxon>
        <taxon>Gunneridae</taxon>
        <taxon>Pentapetalae</taxon>
        <taxon>rosids</taxon>
        <taxon>malvids</taxon>
        <taxon>Malvales</taxon>
        <taxon>Malvaceae</taxon>
        <taxon>Malvoideae</taxon>
        <taxon>Hibiscus</taxon>
    </lineage>
</organism>
<dbReference type="Pfam" id="PF00078">
    <property type="entry name" value="RVT_1"/>
    <property type="match status" value="1"/>
</dbReference>
<keyword evidence="2" id="KW-0812">Transmembrane</keyword>
<dbReference type="Pfam" id="PF03372">
    <property type="entry name" value="Exo_endo_phos"/>
    <property type="match status" value="1"/>
</dbReference>
<keyword evidence="2" id="KW-1133">Transmembrane helix</keyword>
<feature type="domain" description="Reverse transcriptase" evidence="3">
    <location>
        <begin position="844"/>
        <end position="1088"/>
    </location>
</feature>
<evidence type="ECO:0000259" key="3">
    <source>
        <dbReference type="PROSITE" id="PS50878"/>
    </source>
</evidence>
<feature type="region of interest" description="Disordered" evidence="1">
    <location>
        <begin position="1"/>
        <end position="42"/>
    </location>
</feature>
<sequence>MQTTALSLSPLTPLFRPLNKNPNPRFSTPVSNSSSLKPFSSNNGLSVRAQEVPENIGETKGSTGLATSLQLGAMFAIWYLLNIYFNIFNKQVLNLSYTVACCEGFKGVCISSYSYSLTIWVWDFDHPHNVGFKSPPQTQAYSFPVIIPLAVVHTLGNLLTHVSIGKVNVSFTHTIKAMEPFFTVLFSVLILGEVPFDLIYKLFLKPVLNRIGFCSAMASNVTNQSRNVFRKKFMVRNELQRCWFLILGRLRERPTVGGVPGTLLISFHQISLPSPIFPFYLWVYLDLSCNLMFLLVLVCYYLHPAKSCPSFRAHGAYRGRARQSGDKETRLRVCSLNVGTLNARLLELTDALNNRKIDFACIQETRWKGARARECNGYKLWYSGVDNARNRVGILVSSRLKENVVEVCRYRDRIMMIKVIIEEEVVNVLSVYAPHVGLGEGEKRCFWDQLDDVLRSIPEDQRVFIGGDFNGHIGSTTDGYDGDHGGFGYGSRNDEGRTLLEFATAHDLVIINSLFNKRDANLITFHSGGHCTQIDYILVRNRDRWACIDCKVSPEEACASQHKLLVLVFRVPHGRNTRRRAKLGKPRILWKKLHGATADDFRSKVLSNTGFGTTNSNNADLLWKNMTNSIREVGKNTLGLSTGKAKEHKESWWWNDEVQTKVKTKQTCFKEFLQCNDDEERSRAKQRYKEAKREAKKTVAKAKDKAYEEMYKRLDTKEGQNDIFRLAKSRENRKKDLGSIRFIKDNNDVLIAKDHDIKRVWGNYFFDLFNDGASPCRESTVDGSSDHHTSANDCPTSRIGFEEVKMALRKMGRDKAVGPDQIPITVWLALGEEGVKWLTNIFNIILETAKMPEEWRESTVIPIYKNKGDPQRCGNYRGIKLLSHTMKLWERVIEARLRQVIRVSENQFGFMPGRSTTEAIHLLRRLMEKYREKSRNLHMAFIDLEKAYDSVPRDTIWKTLETRRIPTIYIRTIRDMYCRSTTYVRTTVGDTEAFPVEIGLHQGSALSPYIFALIMDDIFLAETKSELNSRLANWKTALEEKGLRINIDKTEYLCSNFSRDQNEDDVEVCIEGHVLPSKDCFKYLGSMIHKDGGVDDDVTHRIKAGWLKWRAATGVLCDKKVPLKLKGKFYRMAIRPALLYGSECWATKKDHVRRIEASEMRMLRWTCGRTLWDMTTNSAIRMSLGVVPVSEKLREGRLRWFGHVLRRLPSDVVKRVESITVDGARRRGRPRRKWEDCLRSDMMDLALTEDMTSDRKVWRLKTRIVE</sequence>
<dbReference type="GO" id="GO:0003824">
    <property type="term" value="F:catalytic activity"/>
    <property type="evidence" value="ECO:0007669"/>
    <property type="project" value="InterPro"/>
</dbReference>
<feature type="transmembrane region" description="Helical" evidence="2">
    <location>
        <begin position="180"/>
        <end position="200"/>
    </location>
</feature>
<accession>A0A6A3BZ91</accession>
<dbReference type="AlphaFoldDB" id="A0A6A3BZ91"/>
<dbReference type="PANTHER" id="PTHR19446">
    <property type="entry name" value="REVERSE TRANSCRIPTASES"/>
    <property type="match status" value="1"/>
</dbReference>
<feature type="compositionally biased region" description="Low complexity" evidence="1">
    <location>
        <begin position="31"/>
        <end position="42"/>
    </location>
</feature>
<dbReference type="InterPro" id="IPR004853">
    <property type="entry name" value="Sugar_P_trans_dom"/>
</dbReference>
<dbReference type="Gene3D" id="3.60.10.10">
    <property type="entry name" value="Endonuclease/exonuclease/phosphatase"/>
    <property type="match status" value="1"/>
</dbReference>
<dbReference type="CDD" id="cd09076">
    <property type="entry name" value="L1-EN"/>
    <property type="match status" value="1"/>
</dbReference>
<proteinExistence type="predicted"/>
<keyword evidence="5" id="KW-1185">Reference proteome</keyword>
<dbReference type="SUPFAM" id="SSF56672">
    <property type="entry name" value="DNA/RNA polymerases"/>
    <property type="match status" value="1"/>
</dbReference>
<feature type="compositionally biased region" description="Polar residues" evidence="1">
    <location>
        <begin position="20"/>
        <end position="30"/>
    </location>
</feature>
<dbReference type="CDD" id="cd01650">
    <property type="entry name" value="RT_nLTR_like"/>
    <property type="match status" value="1"/>
</dbReference>
<feature type="compositionally biased region" description="Low complexity" evidence="1">
    <location>
        <begin position="1"/>
        <end position="14"/>
    </location>
</feature>
<dbReference type="InterPro" id="IPR000477">
    <property type="entry name" value="RT_dom"/>
</dbReference>
<evidence type="ECO:0000313" key="4">
    <source>
        <dbReference type="EMBL" id="KAE8722033.1"/>
    </source>
</evidence>
<dbReference type="SUPFAM" id="SSF56219">
    <property type="entry name" value="DNase I-like"/>
    <property type="match status" value="1"/>
</dbReference>
<feature type="transmembrane region" description="Helical" evidence="2">
    <location>
        <begin position="69"/>
        <end position="88"/>
    </location>
</feature>
<dbReference type="EMBL" id="VEPZ02000575">
    <property type="protein sequence ID" value="KAE8722033.1"/>
    <property type="molecule type" value="Genomic_DNA"/>
</dbReference>
<name>A0A6A3BZ91_HIBSY</name>
<gene>
    <name evidence="4" type="ORF">F3Y22_tig00014444pilonHSYRG00047</name>
</gene>
<evidence type="ECO:0000256" key="1">
    <source>
        <dbReference type="SAM" id="MobiDB-lite"/>
    </source>
</evidence>
<reference evidence="4" key="1">
    <citation type="submission" date="2019-09" db="EMBL/GenBank/DDBJ databases">
        <title>Draft genome information of white flower Hibiscus syriacus.</title>
        <authorList>
            <person name="Kim Y.-M."/>
        </authorList>
    </citation>
    <scope>NUCLEOTIDE SEQUENCE [LARGE SCALE GENOMIC DNA]</scope>
    <source>
        <strain evidence="4">YM2019G1</strain>
    </source>
</reference>
<feature type="transmembrane region" description="Helical" evidence="2">
    <location>
        <begin position="279"/>
        <end position="303"/>
    </location>
</feature>
<dbReference type="InterPro" id="IPR043502">
    <property type="entry name" value="DNA/RNA_pol_sf"/>
</dbReference>
<dbReference type="InterPro" id="IPR036691">
    <property type="entry name" value="Endo/exonu/phosph_ase_sf"/>
</dbReference>
<dbReference type="PROSITE" id="PS50878">
    <property type="entry name" value="RT_POL"/>
    <property type="match status" value="1"/>
</dbReference>
<dbReference type="Proteomes" id="UP000436088">
    <property type="component" value="Unassembled WGS sequence"/>
</dbReference>
<keyword evidence="2" id="KW-0472">Membrane</keyword>